<organism evidence="2 3">
    <name type="scientific">Ramazzottius varieornatus</name>
    <name type="common">Water bear</name>
    <name type="synonym">Tardigrade</name>
    <dbReference type="NCBI Taxonomy" id="947166"/>
    <lineage>
        <taxon>Eukaryota</taxon>
        <taxon>Metazoa</taxon>
        <taxon>Ecdysozoa</taxon>
        <taxon>Tardigrada</taxon>
        <taxon>Eutardigrada</taxon>
        <taxon>Parachela</taxon>
        <taxon>Hypsibioidea</taxon>
        <taxon>Ramazzottiidae</taxon>
        <taxon>Ramazzottius</taxon>
    </lineage>
</organism>
<reference evidence="2 3" key="1">
    <citation type="journal article" date="2016" name="Nat. Commun.">
        <title>Extremotolerant tardigrade genome and improved radiotolerance of human cultured cells by tardigrade-unique protein.</title>
        <authorList>
            <person name="Hashimoto T."/>
            <person name="Horikawa D.D."/>
            <person name="Saito Y."/>
            <person name="Kuwahara H."/>
            <person name="Kozuka-Hata H."/>
            <person name="Shin-I T."/>
            <person name="Minakuchi Y."/>
            <person name="Ohishi K."/>
            <person name="Motoyama A."/>
            <person name="Aizu T."/>
            <person name="Enomoto A."/>
            <person name="Kondo K."/>
            <person name="Tanaka S."/>
            <person name="Hara Y."/>
            <person name="Koshikawa S."/>
            <person name="Sagara H."/>
            <person name="Miura T."/>
            <person name="Yokobori S."/>
            <person name="Miyagawa K."/>
            <person name="Suzuki Y."/>
            <person name="Kubo T."/>
            <person name="Oyama M."/>
            <person name="Kohara Y."/>
            <person name="Fujiyama A."/>
            <person name="Arakawa K."/>
            <person name="Katayama T."/>
            <person name="Toyoda A."/>
            <person name="Kunieda T."/>
        </authorList>
    </citation>
    <scope>NUCLEOTIDE SEQUENCE [LARGE SCALE GENOMIC DNA]</scope>
    <source>
        <strain evidence="2 3">YOKOZUNA-1</strain>
    </source>
</reference>
<proteinExistence type="predicted"/>
<name>A0A1D1VUV1_RAMVA</name>
<keyword evidence="3" id="KW-1185">Reference proteome</keyword>
<comment type="caution">
    <text evidence="2">The sequence shown here is derived from an EMBL/GenBank/DDBJ whole genome shotgun (WGS) entry which is preliminary data.</text>
</comment>
<dbReference type="EMBL" id="BDGG01000008">
    <property type="protein sequence ID" value="GAV02369.1"/>
    <property type="molecule type" value="Genomic_DNA"/>
</dbReference>
<evidence type="ECO:0000313" key="3">
    <source>
        <dbReference type="Proteomes" id="UP000186922"/>
    </source>
</evidence>
<dbReference type="AlphaFoldDB" id="A0A1D1VUV1"/>
<accession>A0A1D1VUV1</accession>
<gene>
    <name evidence="2" type="primary">RvY_12945-1</name>
    <name evidence="2" type="synonym">RvY_12945.1</name>
    <name evidence="2" type="ORF">RvY_12945</name>
</gene>
<feature type="compositionally biased region" description="Basic residues" evidence="1">
    <location>
        <begin position="13"/>
        <end position="26"/>
    </location>
</feature>
<evidence type="ECO:0000256" key="1">
    <source>
        <dbReference type="SAM" id="MobiDB-lite"/>
    </source>
</evidence>
<evidence type="ECO:0000313" key="2">
    <source>
        <dbReference type="EMBL" id="GAV02369.1"/>
    </source>
</evidence>
<protein>
    <submittedName>
        <fullName evidence="2">Uncharacterized protein</fullName>
    </submittedName>
</protein>
<dbReference type="Proteomes" id="UP000186922">
    <property type="component" value="Unassembled WGS sequence"/>
</dbReference>
<feature type="region of interest" description="Disordered" evidence="1">
    <location>
        <begin position="1"/>
        <end position="48"/>
    </location>
</feature>
<sequence length="74" mass="8046">MSSQGSKPPTAARGKRAAPRTAKPAKKTTPADEPLKKTRRKAAAKGEWSDKDIANVITLVQKNSVIYETGYVDY</sequence>